<reference evidence="2 3" key="1">
    <citation type="submission" date="2021-03" db="EMBL/GenBank/DDBJ databases">
        <title>Complete genome of Streptomyces formicae strain 1H-GS9 (DSM 100524).</title>
        <authorList>
            <person name="Atanasov K.E."/>
            <person name="Altabella T."/>
            <person name="Ferrer A."/>
        </authorList>
    </citation>
    <scope>NUCLEOTIDE SEQUENCE [LARGE SCALE GENOMIC DNA]</scope>
    <source>
        <strain evidence="2 3">1H-GS9</strain>
    </source>
</reference>
<keyword evidence="1" id="KW-0812">Transmembrane</keyword>
<dbReference type="Proteomes" id="UP000828924">
    <property type="component" value="Chromosome"/>
</dbReference>
<evidence type="ECO:0008006" key="4">
    <source>
        <dbReference type="Google" id="ProtNLM"/>
    </source>
</evidence>
<organism evidence="2 3">
    <name type="scientific">Streptomyces formicae</name>
    <dbReference type="NCBI Taxonomy" id="1616117"/>
    <lineage>
        <taxon>Bacteria</taxon>
        <taxon>Bacillati</taxon>
        <taxon>Actinomycetota</taxon>
        <taxon>Actinomycetes</taxon>
        <taxon>Kitasatosporales</taxon>
        <taxon>Streptomycetaceae</taxon>
        <taxon>Streptomyces</taxon>
    </lineage>
</organism>
<keyword evidence="1" id="KW-1133">Transmembrane helix</keyword>
<dbReference type="EMBL" id="CP071872">
    <property type="protein sequence ID" value="UNM12495.1"/>
    <property type="molecule type" value="Genomic_DNA"/>
</dbReference>
<sequence>MTQSRPPTGRDRRGASIALRVLGGLAATLLALAVAFHGFVMGLEGTHCETVLVFVARCDSFTRWTVRILTVGVVPVGWVMAVGGLFLPSRRARRYWWSGTLLMLTGWLAAALIAYR</sequence>
<protein>
    <recommendedName>
        <fullName evidence="4">Integral membrane protein</fullName>
    </recommendedName>
</protein>
<keyword evidence="3" id="KW-1185">Reference proteome</keyword>
<keyword evidence="1" id="KW-0472">Membrane</keyword>
<evidence type="ECO:0000313" key="2">
    <source>
        <dbReference type="EMBL" id="UNM12495.1"/>
    </source>
</evidence>
<evidence type="ECO:0000313" key="3">
    <source>
        <dbReference type="Proteomes" id="UP000828924"/>
    </source>
</evidence>
<dbReference type="RefSeq" id="WP_242331102.1">
    <property type="nucleotide sequence ID" value="NZ_CP071872.1"/>
</dbReference>
<name>A0ABY3WLD9_9ACTN</name>
<evidence type="ECO:0000256" key="1">
    <source>
        <dbReference type="SAM" id="Phobius"/>
    </source>
</evidence>
<accession>A0ABY3WLD9</accession>
<feature type="transmembrane region" description="Helical" evidence="1">
    <location>
        <begin position="64"/>
        <end position="88"/>
    </location>
</feature>
<feature type="transmembrane region" description="Helical" evidence="1">
    <location>
        <begin position="95"/>
        <end position="115"/>
    </location>
</feature>
<gene>
    <name evidence="2" type="ORF">J4032_13970</name>
</gene>
<proteinExistence type="predicted"/>
<feature type="transmembrane region" description="Helical" evidence="1">
    <location>
        <begin position="21"/>
        <end position="44"/>
    </location>
</feature>